<evidence type="ECO:0000313" key="2">
    <source>
        <dbReference type="EMBL" id="WWC72994.1"/>
    </source>
</evidence>
<dbReference type="EMBL" id="KI894013">
    <property type="protein sequence ID" value="OCF48719.1"/>
    <property type="molecule type" value="Genomic_DNA"/>
</dbReference>
<dbReference type="KEGG" id="kpin:30173869"/>
<reference evidence="1" key="1">
    <citation type="submission" date="2013-07" db="EMBL/GenBank/DDBJ databases">
        <title>The Genome Sequence of Cryptococcus pinus CBS10737.</title>
        <authorList>
            <consortium name="The Broad Institute Genome Sequencing Platform"/>
            <person name="Cuomo C."/>
            <person name="Litvintseva A."/>
            <person name="Chen Y."/>
            <person name="Heitman J."/>
            <person name="Sun S."/>
            <person name="Springer D."/>
            <person name="Dromer F."/>
            <person name="Young S.K."/>
            <person name="Zeng Q."/>
            <person name="Gargeya S."/>
            <person name="Fitzgerald M."/>
            <person name="Abouelleil A."/>
            <person name="Alvarado L."/>
            <person name="Berlin A.M."/>
            <person name="Chapman S.B."/>
            <person name="Dewar J."/>
            <person name="Goldberg J."/>
            <person name="Griggs A."/>
            <person name="Gujja S."/>
            <person name="Hansen M."/>
            <person name="Howarth C."/>
            <person name="Imamovic A."/>
            <person name="Larimer J."/>
            <person name="McCowan C."/>
            <person name="Murphy C."/>
            <person name="Pearson M."/>
            <person name="Priest M."/>
            <person name="Roberts A."/>
            <person name="Saif S."/>
            <person name="Shea T."/>
            <person name="Sykes S."/>
            <person name="Wortman J."/>
            <person name="Nusbaum C."/>
            <person name="Birren B."/>
        </authorList>
    </citation>
    <scope>NUCLEOTIDE SEQUENCE [LARGE SCALE GENOMIC DNA]</scope>
    <source>
        <strain evidence="1">CBS 10737</strain>
    </source>
</reference>
<organism evidence="1">
    <name type="scientific">Kwoniella pini CBS 10737</name>
    <dbReference type="NCBI Taxonomy" id="1296096"/>
    <lineage>
        <taxon>Eukaryota</taxon>
        <taxon>Fungi</taxon>
        <taxon>Dikarya</taxon>
        <taxon>Basidiomycota</taxon>
        <taxon>Agaricomycotina</taxon>
        <taxon>Tremellomycetes</taxon>
        <taxon>Tremellales</taxon>
        <taxon>Cryptococcaceae</taxon>
        <taxon>Kwoniella</taxon>
    </lineage>
</organism>
<reference evidence="2" key="4">
    <citation type="submission" date="2024-02" db="EMBL/GenBank/DDBJ databases">
        <title>Comparative genomics of Cryptococcus and Kwoniella reveals pathogenesis evolution and contrasting modes of karyotype evolution via chromosome fusion or intercentromeric recombination.</title>
        <authorList>
            <person name="Coelho M.A."/>
            <person name="David-Palma M."/>
            <person name="Shea T."/>
            <person name="Bowers K."/>
            <person name="McGinley-Smith S."/>
            <person name="Mohammad A.W."/>
            <person name="Gnirke A."/>
            <person name="Yurkov A.M."/>
            <person name="Nowrousian M."/>
            <person name="Sun S."/>
            <person name="Cuomo C.A."/>
            <person name="Heitman J."/>
        </authorList>
    </citation>
    <scope>NUCLEOTIDE SEQUENCE</scope>
    <source>
        <strain evidence="2">CBS 10737</strain>
    </source>
</reference>
<gene>
    <name evidence="1" type="ORF">I206_05500</name>
    <name evidence="2" type="ORF">I206_106958</name>
</gene>
<dbReference type="EMBL" id="CP144528">
    <property type="protein sequence ID" value="WWC72994.1"/>
    <property type="molecule type" value="Genomic_DNA"/>
</dbReference>
<dbReference type="Proteomes" id="UP000094020">
    <property type="component" value="Chromosome 10"/>
</dbReference>
<protein>
    <submittedName>
        <fullName evidence="1">Uncharacterized protein</fullName>
    </submittedName>
</protein>
<dbReference type="OrthoDB" id="2591432at2759"/>
<name>A0A1B9HZK5_9TREE</name>
<reference evidence="2" key="2">
    <citation type="submission" date="2013-07" db="EMBL/GenBank/DDBJ databases">
        <authorList>
            <consortium name="The Broad Institute Genome Sequencing Platform"/>
            <person name="Cuomo C."/>
            <person name="Litvintseva A."/>
            <person name="Chen Y."/>
            <person name="Heitman J."/>
            <person name="Sun S."/>
            <person name="Springer D."/>
            <person name="Dromer F."/>
            <person name="Young S.K."/>
            <person name="Zeng Q."/>
            <person name="Gargeya S."/>
            <person name="Fitzgerald M."/>
            <person name="Abouelleil A."/>
            <person name="Alvarado L."/>
            <person name="Berlin A.M."/>
            <person name="Chapman S.B."/>
            <person name="Dewar J."/>
            <person name="Goldberg J."/>
            <person name="Griggs A."/>
            <person name="Gujja S."/>
            <person name="Hansen M."/>
            <person name="Howarth C."/>
            <person name="Imamovic A."/>
            <person name="Larimer J."/>
            <person name="McCowan C."/>
            <person name="Murphy C."/>
            <person name="Pearson M."/>
            <person name="Priest M."/>
            <person name="Roberts A."/>
            <person name="Saif S."/>
            <person name="Shea T."/>
            <person name="Sykes S."/>
            <person name="Wortman J."/>
            <person name="Nusbaum C."/>
            <person name="Birren B."/>
        </authorList>
    </citation>
    <scope>NUCLEOTIDE SEQUENCE</scope>
    <source>
        <strain evidence="2">CBS 10737</strain>
    </source>
</reference>
<evidence type="ECO:0000313" key="1">
    <source>
        <dbReference type="EMBL" id="OCF48719.1"/>
    </source>
</evidence>
<dbReference type="RefSeq" id="XP_019009938.1">
    <property type="nucleotide sequence ID" value="XM_019157220.1"/>
</dbReference>
<accession>A0A1B9HZK5</accession>
<proteinExistence type="predicted"/>
<dbReference type="Gene3D" id="2.40.320.10">
    <property type="entry name" value="Hypothetical Protein Pfu-838710-001"/>
    <property type="match status" value="1"/>
</dbReference>
<keyword evidence="3" id="KW-1185">Reference proteome</keyword>
<reference evidence="1" key="3">
    <citation type="submission" date="2016-07" db="EMBL/GenBank/DDBJ databases">
        <title>Evolution of pathogenesis and genome organization in the Tremellales.</title>
        <authorList>
            <person name="Cuomo C."/>
            <person name="Litvintseva A."/>
            <person name="Heitman J."/>
            <person name="Chen Y."/>
            <person name="Sun S."/>
            <person name="Springer D."/>
            <person name="Dromer F."/>
            <person name="Young S."/>
            <person name="Zeng Q."/>
            <person name="Chapman S."/>
            <person name="Gujja S."/>
            <person name="Saif S."/>
            <person name="Birren B."/>
        </authorList>
    </citation>
    <scope>NUCLEOTIDE SEQUENCE</scope>
    <source>
        <strain evidence="1">CBS 10737</strain>
    </source>
</reference>
<dbReference type="GeneID" id="30173869"/>
<dbReference type="AlphaFoldDB" id="A0A1B9HZK5"/>
<evidence type="ECO:0000313" key="3">
    <source>
        <dbReference type="Proteomes" id="UP000094020"/>
    </source>
</evidence>
<sequence>MSSNSTSSTSLEPTLYSLIPSSIYKQFLNHLSLNSIYNENLEIIDRIYLNSINSIIPNQIRNLRFRSIKNNNNNNKENWINSLSYISNSLKSREYSEILTKALINLNILSEQDEFEIKDFINSLGFIHSHTYIQKGHLFHISLPTNQLITLQLSITHVIPLKTDSTFETNYQITNNDDPWLIQLYPSKPVNAVSTQGELNYSSIVEMMQDFVGNLGFPGLIWSTGNR</sequence>